<dbReference type="InterPro" id="IPR052336">
    <property type="entry name" value="MlaD_Phospholipid_Transporter"/>
</dbReference>
<evidence type="ECO:0000313" key="4">
    <source>
        <dbReference type="EMBL" id="KAA1394242.1"/>
    </source>
</evidence>
<dbReference type="PANTHER" id="PTHR33371:SF4">
    <property type="entry name" value="INTERMEMBRANE PHOSPHOLIPID TRANSPORT SYSTEM BINDING PROTEIN MLAD"/>
    <property type="match status" value="1"/>
</dbReference>
<keyword evidence="2" id="KW-0472">Membrane</keyword>
<dbReference type="RefSeq" id="WP_149690852.1">
    <property type="nucleotide sequence ID" value="NZ_SDPQ02000004.1"/>
</dbReference>
<organism evidence="4 5">
    <name type="scientific">Aeromicrobium ginsengisoli</name>
    <dbReference type="NCBI Taxonomy" id="363867"/>
    <lineage>
        <taxon>Bacteria</taxon>
        <taxon>Bacillati</taxon>
        <taxon>Actinomycetota</taxon>
        <taxon>Actinomycetes</taxon>
        <taxon>Propionibacteriales</taxon>
        <taxon>Nocardioidaceae</taxon>
        <taxon>Aeromicrobium</taxon>
    </lineage>
</organism>
<dbReference type="Pfam" id="PF02470">
    <property type="entry name" value="MlaD"/>
    <property type="match status" value="1"/>
</dbReference>
<keyword evidence="2" id="KW-1133">Transmembrane helix</keyword>
<dbReference type="PANTHER" id="PTHR33371">
    <property type="entry name" value="INTERMEMBRANE PHOSPHOLIPID TRANSPORT SYSTEM BINDING PROTEIN MLAD-RELATED"/>
    <property type="match status" value="1"/>
</dbReference>
<protein>
    <submittedName>
        <fullName evidence="4">MCE family protein</fullName>
    </submittedName>
</protein>
<evidence type="ECO:0000313" key="5">
    <source>
        <dbReference type="Proteomes" id="UP000380867"/>
    </source>
</evidence>
<evidence type="ECO:0000256" key="2">
    <source>
        <dbReference type="SAM" id="Phobius"/>
    </source>
</evidence>
<feature type="domain" description="Mce/MlaD" evidence="3">
    <location>
        <begin position="51"/>
        <end position="129"/>
    </location>
</feature>
<gene>
    <name evidence="4" type="ORF">ESP70_018745</name>
</gene>
<feature type="region of interest" description="Disordered" evidence="1">
    <location>
        <begin position="416"/>
        <end position="450"/>
    </location>
</feature>
<sequence length="468" mass="49444">MVDIATTWDRVKNTPGLLRDLIAITTCIAVGLVCSGYILVHQSPNLPWADKYTFSATFDKAPGVSPSALQEVRIAGVPVGRITGAKADSGGQAKLTMSIDPDQTVYRDARIVLTTKAPLNVMYMTLDPGSASAGKLPENATLPITQTRRATQPYEVLDNLDAKTRAGLTSLLNESDVVFAKAGQDLPASLDATGDAMVSFRPVLDQLAQRREYLSRLVHSMSVISRTVGEDDKRLSVLTDSAHQTLRTLADRDDKLVSALDELPGFTEDLDGAMDTVSDLTADLDPTLDDLGRASSKLPDAVESLTGSVKAIHHFVDRASPVVDRAGPVVADLRPFSVDARTATAQLDRAGDNIPKAVSEIVSWQPPDRAAGRLPWLDDLGAFVYNTSSSFSLMDANGGMGRAALYVDLTNPTGGLGDVGETPKGQGPGTAAGDDDPGKVTSDDASDEPAAGLLDLFGDLLGSKESAR</sequence>
<reference evidence="4" key="1">
    <citation type="submission" date="2019-09" db="EMBL/GenBank/DDBJ databases">
        <authorList>
            <person name="Li J."/>
        </authorList>
    </citation>
    <scope>NUCLEOTIDE SEQUENCE [LARGE SCALE GENOMIC DNA]</scope>
    <source>
        <strain evidence="4">JCM 14732</strain>
    </source>
</reference>
<comment type="caution">
    <text evidence="4">The sequence shown here is derived from an EMBL/GenBank/DDBJ whole genome shotgun (WGS) entry which is preliminary data.</text>
</comment>
<evidence type="ECO:0000259" key="3">
    <source>
        <dbReference type="Pfam" id="PF02470"/>
    </source>
</evidence>
<proteinExistence type="predicted"/>
<evidence type="ECO:0000256" key="1">
    <source>
        <dbReference type="SAM" id="MobiDB-lite"/>
    </source>
</evidence>
<dbReference type="InterPro" id="IPR003399">
    <property type="entry name" value="Mce/MlaD"/>
</dbReference>
<keyword evidence="2" id="KW-0812">Transmembrane</keyword>
<feature type="transmembrane region" description="Helical" evidence="2">
    <location>
        <begin position="21"/>
        <end position="40"/>
    </location>
</feature>
<keyword evidence="5" id="KW-1185">Reference proteome</keyword>
<name>A0A5M4F8Y0_9ACTN</name>
<dbReference type="OrthoDB" id="5242258at2"/>
<dbReference type="EMBL" id="SDPQ02000004">
    <property type="protein sequence ID" value="KAA1394242.1"/>
    <property type="molecule type" value="Genomic_DNA"/>
</dbReference>
<dbReference type="AlphaFoldDB" id="A0A5M4F8Y0"/>
<dbReference type="Proteomes" id="UP000380867">
    <property type="component" value="Unassembled WGS sequence"/>
</dbReference>
<accession>A0A5M4F8Y0</accession>